<dbReference type="InterPro" id="IPR007349">
    <property type="entry name" value="DUF418"/>
</dbReference>
<dbReference type="AlphaFoldDB" id="A0A1G9H8M7"/>
<evidence type="ECO:0000256" key="1">
    <source>
        <dbReference type="SAM" id="Phobius"/>
    </source>
</evidence>
<dbReference type="Pfam" id="PF04235">
    <property type="entry name" value="DUF418"/>
    <property type="match status" value="1"/>
</dbReference>
<dbReference type="EMBL" id="FNGF01000003">
    <property type="protein sequence ID" value="SDL09252.1"/>
    <property type="molecule type" value="Genomic_DNA"/>
</dbReference>
<dbReference type="STRING" id="380244.SAMN05216298_2690"/>
<evidence type="ECO:0000259" key="2">
    <source>
        <dbReference type="Pfam" id="PF04235"/>
    </source>
</evidence>
<accession>A0A1G9H8M7</accession>
<proteinExistence type="predicted"/>
<keyword evidence="1" id="KW-0472">Membrane</keyword>
<keyword evidence="1" id="KW-0812">Transmembrane</keyword>
<evidence type="ECO:0000313" key="4">
    <source>
        <dbReference type="Proteomes" id="UP000198662"/>
    </source>
</evidence>
<reference evidence="4" key="1">
    <citation type="submission" date="2016-10" db="EMBL/GenBank/DDBJ databases">
        <authorList>
            <person name="Varghese N."/>
            <person name="Submissions S."/>
        </authorList>
    </citation>
    <scope>NUCLEOTIDE SEQUENCE [LARGE SCALE GENOMIC DNA]</scope>
    <source>
        <strain evidence="4">CGMCC 4.3147</strain>
    </source>
</reference>
<dbReference type="PANTHER" id="PTHR30590:SF2">
    <property type="entry name" value="INNER MEMBRANE PROTEIN"/>
    <property type="match status" value="1"/>
</dbReference>
<feature type="transmembrane region" description="Helical" evidence="1">
    <location>
        <begin position="352"/>
        <end position="375"/>
    </location>
</feature>
<name>A0A1G9H8M7_9ACTN</name>
<feature type="domain" description="DUF418" evidence="2">
    <location>
        <begin position="222"/>
        <end position="389"/>
    </location>
</feature>
<organism evidence="3 4">
    <name type="scientific">Glycomyces sambucus</name>
    <dbReference type="NCBI Taxonomy" id="380244"/>
    <lineage>
        <taxon>Bacteria</taxon>
        <taxon>Bacillati</taxon>
        <taxon>Actinomycetota</taxon>
        <taxon>Actinomycetes</taxon>
        <taxon>Glycomycetales</taxon>
        <taxon>Glycomycetaceae</taxon>
        <taxon>Glycomyces</taxon>
    </lineage>
</organism>
<sequence length="391" mass="41251">MSLSPPAIMSTPVAERSLAPDLARGAMLLFIALAHAHMFLAHETTGFRGYAVDGTALDRVAAGLQVLFVDGRALPMFAGLFGYGLARLVDRRMRSGADWPRARRLVRRRSWWLIAFGFAHAALLFFGDILAAYGFIGLVFTGLLAAKDRTLLRTTGIVLAFHVLVVIAAGFSAEAAGHENASPTLVADPVEAAAARLLVWSALTPTFYVVDVVPAFAIGIWAARRRILDEPSRHLPLLRRTALWGIAAGVAGGLPLMLADTRLWHAEGPVAIAAYVLHSLTGLGTGLGLAALVALVAARNAHGHRAAGPLTRALAACGQRSLTCYLLQSVAFTALFVPYAGNLGATLGDAAASGIAVLVWAATVALAAWMARAGVRGPFEVLLRRLTYGRA</sequence>
<dbReference type="Proteomes" id="UP000198662">
    <property type="component" value="Unassembled WGS sequence"/>
</dbReference>
<dbReference type="RefSeq" id="WP_091049352.1">
    <property type="nucleotide sequence ID" value="NZ_FNGF01000003.1"/>
</dbReference>
<evidence type="ECO:0000313" key="3">
    <source>
        <dbReference type="EMBL" id="SDL09252.1"/>
    </source>
</evidence>
<keyword evidence="1" id="KW-1133">Transmembrane helix</keyword>
<protein>
    <submittedName>
        <fullName evidence="3">Uncharacterized membrane protein YeiB</fullName>
    </submittedName>
</protein>
<keyword evidence="4" id="KW-1185">Reference proteome</keyword>
<feature type="transmembrane region" description="Helical" evidence="1">
    <location>
        <begin position="197"/>
        <end position="221"/>
    </location>
</feature>
<feature type="transmembrane region" description="Helical" evidence="1">
    <location>
        <begin position="158"/>
        <end position="177"/>
    </location>
</feature>
<feature type="transmembrane region" description="Helical" evidence="1">
    <location>
        <begin position="242"/>
        <end position="259"/>
    </location>
</feature>
<dbReference type="PANTHER" id="PTHR30590">
    <property type="entry name" value="INNER MEMBRANE PROTEIN"/>
    <property type="match status" value="1"/>
</dbReference>
<dbReference type="OrthoDB" id="2388539at2"/>
<feature type="transmembrane region" description="Helical" evidence="1">
    <location>
        <begin position="271"/>
        <end position="297"/>
    </location>
</feature>
<gene>
    <name evidence="3" type="ORF">SAMN05216298_2690</name>
</gene>
<dbReference type="InterPro" id="IPR052529">
    <property type="entry name" value="Bact_Transport_Assoc"/>
</dbReference>
<feature type="transmembrane region" description="Helical" evidence="1">
    <location>
        <begin position="322"/>
        <end position="340"/>
    </location>
</feature>
<feature type="transmembrane region" description="Helical" evidence="1">
    <location>
        <begin position="129"/>
        <end position="146"/>
    </location>
</feature>